<evidence type="ECO:0000313" key="2">
    <source>
        <dbReference type="Proteomes" id="UP001239111"/>
    </source>
</evidence>
<organism evidence="1 2">
    <name type="scientific">Eretmocerus hayati</name>
    <dbReference type="NCBI Taxonomy" id="131215"/>
    <lineage>
        <taxon>Eukaryota</taxon>
        <taxon>Metazoa</taxon>
        <taxon>Ecdysozoa</taxon>
        <taxon>Arthropoda</taxon>
        <taxon>Hexapoda</taxon>
        <taxon>Insecta</taxon>
        <taxon>Pterygota</taxon>
        <taxon>Neoptera</taxon>
        <taxon>Endopterygota</taxon>
        <taxon>Hymenoptera</taxon>
        <taxon>Apocrita</taxon>
        <taxon>Proctotrupomorpha</taxon>
        <taxon>Chalcidoidea</taxon>
        <taxon>Aphelinidae</taxon>
        <taxon>Aphelininae</taxon>
        <taxon>Eretmocerus</taxon>
    </lineage>
</organism>
<dbReference type="Proteomes" id="UP001239111">
    <property type="component" value="Chromosome 4"/>
</dbReference>
<evidence type="ECO:0000313" key="1">
    <source>
        <dbReference type="EMBL" id="KAJ8667263.1"/>
    </source>
</evidence>
<accession>A0ACC2N948</accession>
<name>A0ACC2N948_9HYME</name>
<protein>
    <submittedName>
        <fullName evidence="1">Uncharacterized protein</fullName>
    </submittedName>
</protein>
<keyword evidence="2" id="KW-1185">Reference proteome</keyword>
<reference evidence="1" key="1">
    <citation type="submission" date="2023-04" db="EMBL/GenBank/DDBJ databases">
        <title>A chromosome-level genome assembly of the parasitoid wasp Eretmocerus hayati.</title>
        <authorList>
            <person name="Zhong Y."/>
            <person name="Liu S."/>
            <person name="Liu Y."/>
        </authorList>
    </citation>
    <scope>NUCLEOTIDE SEQUENCE</scope>
    <source>
        <strain evidence="1">ZJU_SS_LIU_2023</strain>
    </source>
</reference>
<sequence length="273" mass="31299">MVESLIGKNVEKADKEHFRYVVSVGIKNLRSELRLSQTCTGVAITSKHVLTTSHCIEHTKPEDVEILAGSIDIRELTDKKDRYDVLRWTTYEMWAKKRGDTPRFEENDVVIIEVKRSFDKRKVVPAKLLFKQNKAFYKHTVTVAGWGETGPSVDKYYKPNTLRQVKIKVLSNKKAVKKIRALSRDPEEYGSNFIFCRATPFVLTGSGDSGGPVITEQNHVVAMIRGIIPNYNKYYECQLNGLINLHHYQCFIQSFTENIENCPSNQIDTMQVH</sequence>
<proteinExistence type="predicted"/>
<dbReference type="EMBL" id="CM056744">
    <property type="protein sequence ID" value="KAJ8667263.1"/>
    <property type="molecule type" value="Genomic_DNA"/>
</dbReference>
<comment type="caution">
    <text evidence="1">The sequence shown here is derived from an EMBL/GenBank/DDBJ whole genome shotgun (WGS) entry which is preliminary data.</text>
</comment>
<gene>
    <name evidence="1" type="ORF">QAD02_008925</name>
</gene>